<name>A0ABT0U9H5_9BACT</name>
<dbReference type="EMBL" id="JAMQBK010000060">
    <property type="protein sequence ID" value="MCM2373058.1"/>
    <property type="molecule type" value="Genomic_DNA"/>
</dbReference>
<feature type="compositionally biased region" description="Basic and acidic residues" evidence="6">
    <location>
        <begin position="251"/>
        <end position="263"/>
    </location>
</feature>
<gene>
    <name evidence="8" type="ORF">NB063_20790</name>
</gene>
<accession>A0ABT0U9H5</accession>
<feature type="region of interest" description="Disordered" evidence="6">
    <location>
        <begin position="250"/>
        <end position="283"/>
    </location>
</feature>
<evidence type="ECO:0000256" key="6">
    <source>
        <dbReference type="SAM" id="MobiDB-lite"/>
    </source>
</evidence>
<dbReference type="Pfam" id="PF03706">
    <property type="entry name" value="LPG_synthase_TM"/>
    <property type="match status" value="1"/>
</dbReference>
<organism evidence="8 9">
    <name type="scientific">Aporhodopirellula aestuarii</name>
    <dbReference type="NCBI Taxonomy" id="2950107"/>
    <lineage>
        <taxon>Bacteria</taxon>
        <taxon>Pseudomonadati</taxon>
        <taxon>Planctomycetota</taxon>
        <taxon>Planctomycetia</taxon>
        <taxon>Pirellulales</taxon>
        <taxon>Pirellulaceae</taxon>
        <taxon>Aporhodopirellula</taxon>
    </lineage>
</organism>
<evidence type="ECO:0000313" key="9">
    <source>
        <dbReference type="Proteomes" id="UP001202961"/>
    </source>
</evidence>
<keyword evidence="3 7" id="KW-0812">Transmembrane</keyword>
<dbReference type="InterPro" id="IPR022791">
    <property type="entry name" value="L-PG_synthase/AglD"/>
</dbReference>
<evidence type="ECO:0000256" key="5">
    <source>
        <dbReference type="ARBA" id="ARBA00023136"/>
    </source>
</evidence>
<feature type="transmembrane region" description="Helical" evidence="7">
    <location>
        <begin position="183"/>
        <end position="207"/>
    </location>
</feature>
<proteinExistence type="predicted"/>
<evidence type="ECO:0000256" key="4">
    <source>
        <dbReference type="ARBA" id="ARBA00022989"/>
    </source>
</evidence>
<dbReference type="Proteomes" id="UP001202961">
    <property type="component" value="Unassembled WGS sequence"/>
</dbReference>
<feature type="transmembrane region" description="Helical" evidence="7">
    <location>
        <begin position="82"/>
        <end position="100"/>
    </location>
</feature>
<comment type="subcellular location">
    <subcellularLocation>
        <location evidence="1">Cell membrane</location>
        <topology evidence="1">Multi-pass membrane protein</topology>
    </subcellularLocation>
</comment>
<protein>
    <submittedName>
        <fullName evidence="8">Flippase-like domain-containing protein</fullName>
    </submittedName>
</protein>
<feature type="transmembrane region" description="Helical" evidence="7">
    <location>
        <begin position="297"/>
        <end position="318"/>
    </location>
</feature>
<keyword evidence="5 7" id="KW-0472">Membrane</keyword>
<reference evidence="8 9" key="1">
    <citation type="journal article" date="2022" name="Syst. Appl. Microbiol.">
        <title>Rhodopirellula aestuarii sp. nov., a novel member of the genus Rhodopirellula isolated from brackish sediments collected in the Tagus River estuary, Portugal.</title>
        <authorList>
            <person name="Vitorino I.R."/>
            <person name="Klimek D."/>
            <person name="Calusinska M."/>
            <person name="Lobo-da-Cunha A."/>
            <person name="Vasconcelos V."/>
            <person name="Lage O.M."/>
        </authorList>
    </citation>
    <scope>NUCLEOTIDE SEQUENCE [LARGE SCALE GENOMIC DNA]</scope>
    <source>
        <strain evidence="8 9">ICT_H3.1</strain>
    </source>
</reference>
<evidence type="ECO:0000256" key="3">
    <source>
        <dbReference type="ARBA" id="ARBA00022692"/>
    </source>
</evidence>
<feature type="transmembrane region" description="Helical" evidence="7">
    <location>
        <begin position="374"/>
        <end position="400"/>
    </location>
</feature>
<sequence length="409" mass="43900">MVSLAWIKRLVFLIVLIGLFSATNKAVERWQNETSALRADVLALQERAAEQSDPHAAAQWQREADLRAASIPSLASVRWTRVGGAAFLYALGLMPAGLVLHRCLRAFAVNCTHRRALAAQLLGHLGKYIPGKAMVVFLRIDAVLPKTQHAAAAQPLDKTLLDKSEVPAPDEESPRAKRPIGRVATCVFFETLLMMGVGGALAGVLLWNSDLPAWVRWFAAATAIGSAIPVCPPVLRRLVEFVAARRRIKEARRPGEAEPHEKPAGNSAADTSSEPVDTKSQDDSTAPITWTLLGGCYLISLVSWLMIGLSFAVLITAIPSFEPIPSMTRLIPMATAAISLGMVIGFASLLPGGAGVREYVTLLVLMPVIGETQALLAVIAARLMFIAVETLLAGLAALYLHMLQPLPHG</sequence>
<evidence type="ECO:0000313" key="8">
    <source>
        <dbReference type="EMBL" id="MCM2373058.1"/>
    </source>
</evidence>
<evidence type="ECO:0000256" key="1">
    <source>
        <dbReference type="ARBA" id="ARBA00004651"/>
    </source>
</evidence>
<dbReference type="RefSeq" id="WP_250930692.1">
    <property type="nucleotide sequence ID" value="NZ_JAMQBK010000060.1"/>
</dbReference>
<keyword evidence="2" id="KW-1003">Cell membrane</keyword>
<evidence type="ECO:0000256" key="7">
    <source>
        <dbReference type="SAM" id="Phobius"/>
    </source>
</evidence>
<keyword evidence="9" id="KW-1185">Reference proteome</keyword>
<keyword evidence="4 7" id="KW-1133">Transmembrane helix</keyword>
<feature type="transmembrane region" description="Helical" evidence="7">
    <location>
        <begin position="330"/>
        <end position="354"/>
    </location>
</feature>
<comment type="caution">
    <text evidence="8">The sequence shown here is derived from an EMBL/GenBank/DDBJ whole genome shotgun (WGS) entry which is preliminary data.</text>
</comment>
<evidence type="ECO:0000256" key="2">
    <source>
        <dbReference type="ARBA" id="ARBA00022475"/>
    </source>
</evidence>